<sequence>MIAIATIPVILWALGWFLLGVIGDDSSMGSGLTFWTLIVGLPAIIIDILPALLNKTEKKWLIFFSQYC</sequence>
<keyword evidence="1" id="KW-0812">Transmembrane</keyword>
<reference evidence="2 3" key="1">
    <citation type="submission" date="2018-06" db="EMBL/GenBank/DDBJ databases">
        <authorList>
            <consortium name="Pathogen Informatics"/>
            <person name="Doyle S."/>
        </authorList>
    </citation>
    <scope>NUCLEOTIDE SEQUENCE [LARGE SCALE GENOMIC DNA]</scope>
    <source>
        <strain evidence="2 3">NCTC12958</strain>
    </source>
</reference>
<name>A0A2X3URN8_STRTR</name>
<organism evidence="2 3">
    <name type="scientific">Streptococcus thermophilus</name>
    <dbReference type="NCBI Taxonomy" id="1308"/>
    <lineage>
        <taxon>Bacteria</taxon>
        <taxon>Bacillati</taxon>
        <taxon>Bacillota</taxon>
        <taxon>Bacilli</taxon>
        <taxon>Lactobacillales</taxon>
        <taxon>Streptococcaceae</taxon>
        <taxon>Streptococcus</taxon>
    </lineage>
</organism>
<dbReference type="Proteomes" id="UP000249634">
    <property type="component" value="Chromosome 1"/>
</dbReference>
<gene>
    <name evidence="2" type="ORF">NCTC12958_00317</name>
</gene>
<accession>A0A2X3URN8</accession>
<dbReference type="RefSeq" id="WP_223899644.1">
    <property type="nucleotide sequence ID" value="NZ_BPPS01000007.1"/>
</dbReference>
<keyword evidence="1" id="KW-1133">Transmembrane helix</keyword>
<dbReference type="EMBL" id="LS483339">
    <property type="protein sequence ID" value="SQF24147.1"/>
    <property type="molecule type" value="Genomic_DNA"/>
</dbReference>
<evidence type="ECO:0000313" key="2">
    <source>
        <dbReference type="EMBL" id="SQF24147.1"/>
    </source>
</evidence>
<evidence type="ECO:0000313" key="3">
    <source>
        <dbReference type="Proteomes" id="UP000249634"/>
    </source>
</evidence>
<evidence type="ECO:0000256" key="1">
    <source>
        <dbReference type="SAM" id="Phobius"/>
    </source>
</evidence>
<protein>
    <submittedName>
        <fullName evidence="2">Uncharacterized protein</fullName>
    </submittedName>
</protein>
<proteinExistence type="predicted"/>
<feature type="transmembrane region" description="Helical" evidence="1">
    <location>
        <begin position="33"/>
        <end position="53"/>
    </location>
</feature>
<keyword evidence="1" id="KW-0472">Membrane</keyword>
<dbReference type="AlphaFoldDB" id="A0A2X3URN8"/>